<evidence type="ECO:0000259" key="14">
    <source>
        <dbReference type="PROSITE" id="PS50213"/>
    </source>
</evidence>
<keyword evidence="2 9" id="KW-0245">EGF-like domain</keyword>
<feature type="compositionally biased region" description="Polar residues" evidence="10">
    <location>
        <begin position="2447"/>
        <end position="2460"/>
    </location>
</feature>
<feature type="domain" description="EGF-like" evidence="13">
    <location>
        <begin position="2129"/>
        <end position="2170"/>
    </location>
</feature>
<feature type="disulfide bond" evidence="9">
    <location>
        <begin position="1571"/>
        <end position="1588"/>
    </location>
</feature>
<gene>
    <name evidence="15" type="primary">Stab2-001</name>
</gene>
<feature type="signal peptide" evidence="12">
    <location>
        <begin position="1"/>
        <end position="21"/>
    </location>
</feature>
<keyword evidence="12" id="KW-0732">Signal</keyword>
<evidence type="ECO:0000256" key="8">
    <source>
        <dbReference type="ARBA" id="ARBA00023180"/>
    </source>
</evidence>
<protein>
    <submittedName>
        <fullName evidence="15">Stabilin-2</fullName>
    </submittedName>
</protein>
<dbReference type="GO" id="GO:0016020">
    <property type="term" value="C:membrane"/>
    <property type="evidence" value="ECO:0007669"/>
    <property type="project" value="UniProtKB-SubCell"/>
</dbReference>
<dbReference type="PROSITE" id="PS50026">
    <property type="entry name" value="EGF_3"/>
    <property type="match status" value="17"/>
</dbReference>
<comment type="caution">
    <text evidence="9">Lacks conserved residue(s) required for the propagation of feature annotation.</text>
</comment>
<evidence type="ECO:0000256" key="12">
    <source>
        <dbReference type="SAM" id="SignalP"/>
    </source>
</evidence>
<keyword evidence="5 11" id="KW-0472">Membrane</keyword>
<feature type="chain" id="PRO_5026170044" evidence="12">
    <location>
        <begin position="22"/>
        <end position="2583"/>
    </location>
</feature>
<dbReference type="FunFam" id="2.10.25.10:FF:000040">
    <property type="entry name" value="Stabilin 2"/>
    <property type="match status" value="1"/>
</dbReference>
<dbReference type="PROSITE" id="PS01248">
    <property type="entry name" value="EGF_LAM_1"/>
    <property type="match status" value="1"/>
</dbReference>
<keyword evidence="7" id="KW-0675">Receptor</keyword>
<dbReference type="SMART" id="SM00181">
    <property type="entry name" value="EGF"/>
    <property type="match status" value="23"/>
</dbReference>
<dbReference type="InterPro" id="IPR056806">
    <property type="entry name" value="EGF_STAB1-2"/>
</dbReference>
<dbReference type="SUPFAM" id="SSF57184">
    <property type="entry name" value="Growth factor receptor domain"/>
    <property type="match status" value="3"/>
</dbReference>
<feature type="domain" description="EGF-like" evidence="13">
    <location>
        <begin position="1389"/>
        <end position="1430"/>
    </location>
</feature>
<name>A0A6F9DUE0_9ASCI</name>
<dbReference type="Pfam" id="PF02469">
    <property type="entry name" value="Fasciclin"/>
    <property type="match status" value="5"/>
</dbReference>
<evidence type="ECO:0000256" key="1">
    <source>
        <dbReference type="ARBA" id="ARBA00004479"/>
    </source>
</evidence>
<dbReference type="PANTHER" id="PTHR24038:SF11">
    <property type="entry name" value="INTEGRIN BETA-LIKE PROTEIN E"/>
    <property type="match status" value="1"/>
</dbReference>
<dbReference type="Pfam" id="PF12947">
    <property type="entry name" value="EGF_3"/>
    <property type="match status" value="5"/>
</dbReference>
<feature type="domain" description="EGF-like" evidence="13">
    <location>
        <begin position="1560"/>
        <end position="1602"/>
    </location>
</feature>
<feature type="domain" description="EGF-like" evidence="13">
    <location>
        <begin position="2093"/>
        <end position="2128"/>
    </location>
</feature>
<keyword evidence="6 9" id="KW-1015">Disulfide bond</keyword>
<feature type="domain" description="EGF-like" evidence="13">
    <location>
        <begin position="845"/>
        <end position="885"/>
    </location>
</feature>
<sequence>MIYLKLIGITGILLVILHTSAVDGSTSTQNRCDQTKSEKINTGCIGCRENINANCPTGFRKTTRGKGRRGCRYRIQAGSRTRPAVGCFHTCIRVIQKVECCGGFWGRDCQACPSSSGGEVCSGRGVCSDLMAGNGTCMCRGRIGGSTCEKCQEENHYGPNCESTCGCVHGRCDSGVGRPGTCLCDSGYGGALCDHVLAACATRNCPANSRCLSNEGTLQCLCNPGYEGVTCQPINPCDDSDTLCSPNASCSHTGPAKYLCTCNTGYTGDGKWCGAIDPCQTNNGGCPSNTTTCRYTGPGQFVCDCNLGYENLTNSGCSVIDQCGVFDNSTCDSRANCTTIDDNGSIRVSCQCPIGFLNKGLNCHSDLFTEMQLVNESGIFQNQLNTAIKMFMNTYFQDLFFSTTPFTLLLPQDEAFGSELGEPDSSEMWKARARAHIIASEIVIDFQSESAKSMYPLLGSRYSIKALRPITPDPNPDDDSAGVFAQINFANSFRTGGIVASNFWAANGVFYVIDTVLEPPEVFQNSGYDAVSSMPLLPVLKLTPDATNFLKLWKRNDQMWRWVQDPGMDFTFLIPSNDAVDSLTDDERKALEDWENREKLTALLRHHMVLRRINSTTLAGVRDLETANTAVVVNVSESNGMMTIGNAKVLVSDIAVTRIINFYIIDKVIIPDNIKPLVNNWCTRTRSVTKQGPCEPCSPTLTCPDGGVYQTRKICVREVETISGSASISNKYGCRALCNVNVSTSICCIGYFGPNCLSCPGPVGNQCGGNGQCDDGMNGVGRCSCSPCFTGSDCSICTSPNMYGDGCYTNCSCVHGVCNNRAVSRGICEAGSCEDGWAGENCDRQVVPCGRQGLICHQHAVCLETDTQESCVCEPGYTGDGTACIEFNPCTDSNDRGGCSINGICYYYGKGNTSCKCKDHFEGDGYHCSVVNPCTKPNRGNCHEKAYCRLTEPGLNSCTCIDGYRGNGQVCTEIDNCLQNNGGCHGRATCTKDGPGSNICECLTGYSGDGLQCVGTLSMEITEHPELNLIQHWAETMPSVQTLFNSISSYQVTVFLPRNEAWHSMQPGDYQFWITEQHLPDLLRHHIVVGQQGGIPSYKLKQNSKLETLLPTTTITVTNQTSGVQEQDVGSNVTRNEMIPTLGSKFAKIIIPDLRIFNGVVHVIEYVLLPPRDAIHDHPSLAQVVKNSTGTDLAMFSVFLNSLNSSGVISEIIDSNDSYTIFALSNDIFDPLSVSDNKDIVMRYHVIVGKLIRVDDVQSGQHESTLAGAGYQVTLTSMHGRMYVNGKQTTRTGVRTAKGIIHGFSDSPLTPIKSRCDKTTTNVFRTPCLPCMLNFPCPDESPSSMVAQVHCYFRGFGFTGDARSRVGCRKLCRLKVKSKACCGGFYGNDCEPCPGGIGNTCFKQGTCSDGIAGNGTCSCTDSKFSGLACDDCAPGLFGEDCGSNCACVNGSCDHGKKGSGKCFCQKGFTGTTCNQAIVATNACNNTCDSSAVCSGSHAISKCVCANGYTGDGTQCTPINPCRDANFDRCHAYASCVYRGAGQYDCKCKDGFQGDGTYCFEINPCLGNATDCNVERGLCHHTGPNQYNCVCKEGYSGDGKTCSPVDPCATDNGGCHPFAKCTKEGPGSRSCSCYANYVGDGITRCIGSVYQEYLNDAQISWFLQGSMVRSTLDTSGLITVFLPYIPGNQTQQYPRTDTQFFLNHVVGCGSFNLTDLQKAGQVTSMVGNPLNITTRNGQVFLNGNIGLEPPRILANGVAYRINRIIPTSTSVGSTSGSDVTSNVMLLKNMGFNKFAALMNTASMIDVLSQEVHGRWTMFVPTDDAFARLSSYNLRQVVNDNDTAAEYAKYHLVRQSFMTPADAMKTQELTTMQGSDVTIACSSSNIGRFVLNGGESTVTRFVAKKLFSSGRTPLSSALYVIDKVLLPPSVGGRCDVNRDVTSYSACSFCHSVMGCPTGTANIGVKRNVMCKSRDGSGSVTMFVGCQSICTTYHVIKNCCDDFYGRDCHPCPGGIDNACSHNGICDAGINGTGTCKCDVGFTGHACELCKIGRYGFNCEPCKCSVKGKCMEGMNGDGRCFCDQGYTGEFCDKKLVHPSNCSVPCVANAVCVEGGVCVCRPGYRGIGTDMCEVPNLCQERPNGGCSRHATCTPGTLSVECICKPNYVGDGFVCEGSDPCNDEANPPNCHNFARCVYVGPGQTRCDCLPGYKGDGVNQCEVDSEWTNQGPRICAVNNGGCSSDAVCADLATSALEQTRKVNCTCKKGFVGDGLTCNGNIFQVLSQADYQMGKFYQKIIRSGNLKLMFKLRNHPNLTLFVPVDSALTFRKLRYKTLKRHIVTGHSYTTVDLQSLPAVLSDSKTPLPVQSIPRGLFISGVKVRKPDIIATNGVIHTIEGVLPGKPQTISTSTSTVASPAVSPSNTDNPGKVTKSPKTSASTTKKSTIDGGGIPKNSSQPPGNTTTMKLTPKVTQKPPSPRSSSNGVKVGVAVGIVLLVLIVVIVVYWKKRSAMFVFRPLSERARLTSRSEDAFDDPVPGFGMMNPAYDSTAFSDMPSGAPADEEINISSPLEAEEMAEEEALIGFNDITD</sequence>
<dbReference type="InterPro" id="IPR002049">
    <property type="entry name" value="LE_dom"/>
</dbReference>
<feature type="compositionally biased region" description="Low complexity" evidence="10">
    <location>
        <begin position="2423"/>
        <end position="2437"/>
    </location>
</feature>
<dbReference type="PANTHER" id="PTHR24038">
    <property type="entry name" value="STABILIN"/>
    <property type="match status" value="1"/>
</dbReference>
<feature type="domain" description="EGF-like" evidence="13">
    <location>
        <begin position="2004"/>
        <end position="2044"/>
    </location>
</feature>
<feature type="domain" description="FAS1" evidence="14">
    <location>
        <begin position="1183"/>
        <end position="1308"/>
    </location>
</feature>
<comment type="subcellular location">
    <subcellularLocation>
        <location evidence="1">Membrane</location>
        <topology evidence="1">Single-pass type I membrane protein</topology>
    </subcellularLocation>
</comment>
<keyword evidence="8" id="KW-0325">Glycoprotein</keyword>
<evidence type="ECO:0000259" key="13">
    <source>
        <dbReference type="PROSITE" id="PS50026"/>
    </source>
</evidence>
<dbReference type="Gene3D" id="2.30.180.10">
    <property type="entry name" value="FAS1 domain"/>
    <property type="match status" value="6"/>
</dbReference>
<dbReference type="GO" id="GO:0005509">
    <property type="term" value="F:calcium ion binding"/>
    <property type="evidence" value="ECO:0007669"/>
    <property type="project" value="InterPro"/>
</dbReference>
<accession>A0A6F9DUE0</accession>
<feature type="domain" description="FAS1" evidence="14">
    <location>
        <begin position="1645"/>
        <end position="1764"/>
    </location>
</feature>
<feature type="compositionally biased region" description="Low complexity" evidence="10">
    <location>
        <begin position="2402"/>
        <end position="2416"/>
    </location>
</feature>
<feature type="domain" description="EGF-like" evidence="13">
    <location>
        <begin position="973"/>
        <end position="1014"/>
    </location>
</feature>
<feature type="region of interest" description="Disordered" evidence="10">
    <location>
        <begin position="2401"/>
        <end position="2477"/>
    </location>
</feature>
<feature type="domain" description="EGF-like" evidence="13">
    <location>
        <begin position="196"/>
        <end position="232"/>
    </location>
</feature>
<feature type="domain" description="EGF-like" evidence="13">
    <location>
        <begin position="2051"/>
        <end position="2088"/>
    </location>
</feature>
<feature type="transmembrane region" description="Helical" evidence="11">
    <location>
        <begin position="2481"/>
        <end position="2500"/>
    </location>
</feature>
<organism evidence="15">
    <name type="scientific">Phallusia mammillata</name>
    <dbReference type="NCBI Taxonomy" id="59560"/>
    <lineage>
        <taxon>Eukaryota</taxon>
        <taxon>Metazoa</taxon>
        <taxon>Chordata</taxon>
        <taxon>Tunicata</taxon>
        <taxon>Ascidiacea</taxon>
        <taxon>Phlebobranchia</taxon>
        <taxon>Ascidiidae</taxon>
        <taxon>Phallusia</taxon>
    </lineage>
</organism>
<feature type="domain" description="FAS1" evidence="14">
    <location>
        <begin position="1777"/>
        <end position="1923"/>
    </location>
</feature>
<dbReference type="EMBL" id="LR790768">
    <property type="protein sequence ID" value="CAB3266630.1"/>
    <property type="molecule type" value="mRNA"/>
</dbReference>
<feature type="domain" description="EGF-like" evidence="13">
    <location>
        <begin position="930"/>
        <end position="972"/>
    </location>
</feature>
<dbReference type="SMART" id="SM00179">
    <property type="entry name" value="EGF_CA"/>
    <property type="match status" value="5"/>
</dbReference>
<keyword evidence="4 11" id="KW-1133">Transmembrane helix</keyword>
<evidence type="ECO:0000256" key="7">
    <source>
        <dbReference type="ARBA" id="ARBA00023170"/>
    </source>
</evidence>
<dbReference type="InterPro" id="IPR001881">
    <property type="entry name" value="EGF-like_Ca-bd_dom"/>
</dbReference>
<evidence type="ECO:0000256" key="2">
    <source>
        <dbReference type="ARBA" id="ARBA00022536"/>
    </source>
</evidence>
<feature type="domain" description="FAS1" evidence="14">
    <location>
        <begin position="1014"/>
        <end position="1168"/>
    </location>
</feature>
<feature type="domain" description="EGF-like" evidence="13">
    <location>
        <begin position="1437"/>
        <end position="1474"/>
    </location>
</feature>
<dbReference type="SMART" id="SM00554">
    <property type="entry name" value="FAS1"/>
    <property type="match status" value="7"/>
</dbReference>
<feature type="disulfide bond" evidence="9">
    <location>
        <begin position="1445"/>
        <end position="1462"/>
    </location>
</feature>
<feature type="domain" description="FAS1" evidence="14">
    <location>
        <begin position="364"/>
        <end position="517"/>
    </location>
</feature>
<dbReference type="InterPro" id="IPR024731">
    <property type="entry name" value="NELL2-like_EGF"/>
</dbReference>
<feature type="domain" description="EGF-like" evidence="13">
    <location>
        <begin position="1479"/>
        <end position="1516"/>
    </location>
</feature>
<dbReference type="Pfam" id="PF24887">
    <property type="entry name" value="EGF_STAB1-2"/>
    <property type="match status" value="2"/>
</dbReference>
<evidence type="ECO:0000313" key="15">
    <source>
        <dbReference type="EMBL" id="CAB3266630.1"/>
    </source>
</evidence>
<feature type="disulfide bond" evidence="9">
    <location>
        <begin position="1464"/>
        <end position="1473"/>
    </location>
</feature>
<feature type="disulfide bond" evidence="9">
    <location>
        <begin position="2097"/>
        <end position="2107"/>
    </location>
</feature>
<feature type="disulfide bond" evidence="9">
    <location>
        <begin position="1483"/>
        <end position="1493"/>
    </location>
</feature>
<feature type="domain" description="EGF-like" evidence="13">
    <location>
        <begin position="1603"/>
        <end position="1645"/>
    </location>
</feature>
<dbReference type="InterPro" id="IPR000782">
    <property type="entry name" value="FAS1_domain"/>
</dbReference>
<dbReference type="PROSITE" id="PS01186">
    <property type="entry name" value="EGF_2"/>
    <property type="match status" value="15"/>
</dbReference>
<keyword evidence="3 11" id="KW-0812">Transmembrane</keyword>
<feature type="domain" description="FAS1" evidence="14">
    <location>
        <begin position="533"/>
        <end position="668"/>
    </location>
</feature>
<evidence type="ECO:0000256" key="9">
    <source>
        <dbReference type="PROSITE-ProRule" id="PRU00076"/>
    </source>
</evidence>
<dbReference type="Gene3D" id="2.10.25.10">
    <property type="entry name" value="Laminin"/>
    <property type="match status" value="10"/>
</dbReference>
<evidence type="ECO:0000256" key="5">
    <source>
        <dbReference type="ARBA" id="ARBA00023136"/>
    </source>
</evidence>
<feature type="domain" description="EGF-like" evidence="13">
    <location>
        <begin position="1517"/>
        <end position="1559"/>
    </location>
</feature>
<evidence type="ECO:0000256" key="11">
    <source>
        <dbReference type="SAM" id="Phobius"/>
    </source>
</evidence>
<dbReference type="InterPro" id="IPR036378">
    <property type="entry name" value="FAS1_dom_sf"/>
</dbReference>
<dbReference type="SUPFAM" id="SSF82153">
    <property type="entry name" value="FAS1 domain"/>
    <property type="match status" value="7"/>
</dbReference>
<reference evidence="15" key="1">
    <citation type="submission" date="2020-04" db="EMBL/GenBank/DDBJ databases">
        <authorList>
            <person name="Neveu A P."/>
        </authorList>
    </citation>
    <scope>NUCLEOTIDE SEQUENCE</scope>
    <source>
        <tissue evidence="15">Whole embryo</tissue>
    </source>
</reference>
<feature type="disulfide bond" evidence="9">
    <location>
        <begin position="2078"/>
        <end position="2087"/>
    </location>
</feature>
<dbReference type="InterPro" id="IPR000742">
    <property type="entry name" value="EGF"/>
</dbReference>
<feature type="disulfide bond" evidence="9">
    <location>
        <begin position="222"/>
        <end position="231"/>
    </location>
</feature>
<feature type="domain" description="EGF-like" evidence="13">
    <location>
        <begin position="2171"/>
        <end position="2215"/>
    </location>
</feature>
<evidence type="ECO:0000256" key="10">
    <source>
        <dbReference type="SAM" id="MobiDB-lite"/>
    </source>
</evidence>
<feature type="domain" description="EGF-like" evidence="13">
    <location>
        <begin position="233"/>
        <end position="274"/>
    </location>
</feature>
<dbReference type="PROSITE" id="PS00022">
    <property type="entry name" value="EGF_1"/>
    <property type="match status" value="7"/>
</dbReference>
<evidence type="ECO:0000256" key="3">
    <source>
        <dbReference type="ARBA" id="ARBA00022692"/>
    </source>
</evidence>
<dbReference type="PROSITE" id="PS50213">
    <property type="entry name" value="FAS1"/>
    <property type="match status" value="7"/>
</dbReference>
<feature type="domain" description="FAS1" evidence="14">
    <location>
        <begin position="2272"/>
        <end position="2394"/>
    </location>
</feature>
<feature type="domain" description="EGF-like" evidence="13">
    <location>
        <begin position="886"/>
        <end position="929"/>
    </location>
</feature>
<feature type="disulfide bond" evidence="9">
    <location>
        <begin position="2034"/>
        <end position="2043"/>
    </location>
</feature>
<evidence type="ECO:0000256" key="6">
    <source>
        <dbReference type="ARBA" id="ARBA00023157"/>
    </source>
</evidence>
<proteinExistence type="evidence at transcript level"/>
<dbReference type="InterPro" id="IPR009030">
    <property type="entry name" value="Growth_fac_rcpt_cys_sf"/>
</dbReference>
<evidence type="ECO:0000256" key="4">
    <source>
        <dbReference type="ARBA" id="ARBA00022989"/>
    </source>
</evidence>